<keyword evidence="3" id="KW-1185">Reference proteome</keyword>
<dbReference type="InterPro" id="IPR014509">
    <property type="entry name" value="YjdF-like"/>
</dbReference>
<organism evidence="2 3">
    <name type="scientific">Desulfosporosinus youngiae DSM 17734</name>
    <dbReference type="NCBI Taxonomy" id="768710"/>
    <lineage>
        <taxon>Bacteria</taxon>
        <taxon>Bacillati</taxon>
        <taxon>Bacillota</taxon>
        <taxon>Clostridia</taxon>
        <taxon>Eubacteriales</taxon>
        <taxon>Desulfitobacteriaceae</taxon>
        <taxon>Desulfosporosinus</taxon>
    </lineage>
</organism>
<feature type="transmembrane region" description="Helical" evidence="1">
    <location>
        <begin position="175"/>
        <end position="194"/>
    </location>
</feature>
<dbReference type="Pfam" id="PF09997">
    <property type="entry name" value="DUF2238"/>
    <property type="match status" value="1"/>
</dbReference>
<protein>
    <recommendedName>
        <fullName evidence="4">Membrane-spanning protein</fullName>
    </recommendedName>
</protein>
<accession>H5XWG5</accession>
<proteinExistence type="predicted"/>
<feature type="transmembrane region" description="Helical" evidence="1">
    <location>
        <begin position="60"/>
        <end position="80"/>
    </location>
</feature>
<dbReference type="RefSeq" id="WP_007784677.1">
    <property type="nucleotide sequence ID" value="NZ_CM001441.1"/>
</dbReference>
<keyword evidence="1" id="KW-0472">Membrane</keyword>
<feature type="transmembrane region" description="Helical" evidence="1">
    <location>
        <begin position="36"/>
        <end position="53"/>
    </location>
</feature>
<evidence type="ECO:0000313" key="3">
    <source>
        <dbReference type="Proteomes" id="UP000005104"/>
    </source>
</evidence>
<evidence type="ECO:0000256" key="1">
    <source>
        <dbReference type="SAM" id="Phobius"/>
    </source>
</evidence>
<dbReference type="eggNOG" id="COG2865">
    <property type="taxonomic scope" value="Bacteria"/>
</dbReference>
<feature type="transmembrane region" description="Helical" evidence="1">
    <location>
        <begin position="12"/>
        <end position="30"/>
    </location>
</feature>
<evidence type="ECO:0008006" key="4">
    <source>
        <dbReference type="Google" id="ProtNLM"/>
    </source>
</evidence>
<dbReference type="STRING" id="768710.DesyoDRAFT_3304"/>
<dbReference type="EMBL" id="CM001441">
    <property type="protein sequence ID" value="EHQ90334.1"/>
    <property type="molecule type" value="Genomic_DNA"/>
</dbReference>
<evidence type="ECO:0000313" key="2">
    <source>
        <dbReference type="EMBL" id="EHQ90334.1"/>
    </source>
</evidence>
<dbReference type="OrthoDB" id="4966203at2"/>
<reference evidence="2 3" key="1">
    <citation type="submission" date="2011-11" db="EMBL/GenBank/DDBJ databases">
        <title>The Noncontiguous Finished genome of Desulfosporosinus youngiae DSM 17734.</title>
        <authorList>
            <consortium name="US DOE Joint Genome Institute (JGI-PGF)"/>
            <person name="Lucas S."/>
            <person name="Han J."/>
            <person name="Lapidus A."/>
            <person name="Cheng J.-F."/>
            <person name="Goodwin L."/>
            <person name="Pitluck S."/>
            <person name="Peters L."/>
            <person name="Ovchinnikova G."/>
            <person name="Lu M."/>
            <person name="Land M.L."/>
            <person name="Hauser L."/>
            <person name="Pester M."/>
            <person name="Spring S."/>
            <person name="Ollivier B."/>
            <person name="Rattei T."/>
            <person name="Klenk H.-P."/>
            <person name="Wagner M."/>
            <person name="Loy A."/>
            <person name="Woyke T.J."/>
        </authorList>
    </citation>
    <scope>NUCLEOTIDE SEQUENCE [LARGE SCALE GENOMIC DNA]</scope>
    <source>
        <strain evidence="2 3">DSM 17734</strain>
    </source>
</reference>
<dbReference type="Proteomes" id="UP000005104">
    <property type="component" value="Chromosome"/>
</dbReference>
<dbReference type="AlphaFoldDB" id="H5XWG5"/>
<name>H5XWG5_9FIRM</name>
<gene>
    <name evidence="2" type="ORF">DesyoDRAFT_3304</name>
</gene>
<dbReference type="HOGENOM" id="CLU_070751_3_0_9"/>
<keyword evidence="1" id="KW-1133">Transmembrane helix</keyword>
<feature type="transmembrane region" description="Helical" evidence="1">
    <location>
        <begin position="129"/>
        <end position="148"/>
    </location>
</feature>
<keyword evidence="1" id="KW-0812">Transmembrane</keyword>
<feature type="transmembrane region" description="Helical" evidence="1">
    <location>
        <begin position="92"/>
        <end position="117"/>
    </location>
</feature>
<sequence length="201" mass="22886">MTNQYNKLSVGLALLFELILVVTAILSTVSGEWKNVALTMLAMVCLMLPFIITRIADMKMVVLPSGFQIMALVFIFLAQYLGEIRNFYHMLWWWDLLLHAIFGSYAVITALHIIKGIIIKERETTTKRFGFFAVIFAFSFSIALGTLWEVFEFTGDYLLKTNMIKGGLEDTATDLIVKILAAFTTSVIGYYCFIKPKKFYP</sequence>